<sequence length="351" mass="38331">MALNLEKERAHIAPYAREHWNTHGPGDARPTALKIIRDQCLDEKLGGRVVLITGGTSGIGLQTVRALHVTGADVYFTGQDAQKGAEVERMLRQDGSPGRVKFIQMALDSLRSVNKAAVEFLQLSSNQLHILICNAGIRGYPKGITEDGFELHFGINHLGHFALFHAVKHALLSAITPGFQSRVVCLTASGHRQSGIRFHDINFDADDEYEPLLGYAQSKTANIYMALEIERLYGPSGLHGFAVHPGGILGTGLNRRTPESQISAIIEDPVVARRMKSAEQGAATTAWAAVSQELNEHGGLFLEDCQRSEPWAGDMTPLAPGYAPHILDREKAVRLWDMSLDMIGRSSAEEV</sequence>
<accession>V5G6D5</accession>
<dbReference type="AlphaFoldDB" id="V5G6D5"/>
<dbReference type="PANTHER" id="PTHR24320">
    <property type="entry name" value="RETINOL DEHYDROGENASE"/>
    <property type="match status" value="1"/>
</dbReference>
<dbReference type="InParanoid" id="V5G6D5"/>
<protein>
    <submittedName>
        <fullName evidence="4">Short-chain dehydrogenase, putative</fullName>
    </submittedName>
</protein>
<organism evidence="4 5">
    <name type="scientific">Byssochlamys spectabilis (strain No. 5 / NBRC 109023)</name>
    <name type="common">Paecilomyces variotii</name>
    <dbReference type="NCBI Taxonomy" id="1356009"/>
    <lineage>
        <taxon>Eukaryota</taxon>
        <taxon>Fungi</taxon>
        <taxon>Dikarya</taxon>
        <taxon>Ascomycota</taxon>
        <taxon>Pezizomycotina</taxon>
        <taxon>Eurotiomycetes</taxon>
        <taxon>Eurotiomycetidae</taxon>
        <taxon>Eurotiales</taxon>
        <taxon>Thermoascaceae</taxon>
        <taxon>Paecilomyces</taxon>
    </lineage>
</organism>
<dbReference type="PANTHER" id="PTHR24320:SF272">
    <property type="entry name" value="NAD(P)-BINDING ROSSMANN-FOLD SUPERFAMILY PROTEIN"/>
    <property type="match status" value="1"/>
</dbReference>
<dbReference type="InterPro" id="IPR002347">
    <property type="entry name" value="SDR_fam"/>
</dbReference>
<evidence type="ECO:0000256" key="3">
    <source>
        <dbReference type="ARBA" id="ARBA00023002"/>
    </source>
</evidence>
<dbReference type="Pfam" id="PF00106">
    <property type="entry name" value="adh_short"/>
    <property type="match status" value="1"/>
</dbReference>
<dbReference type="InterPro" id="IPR036291">
    <property type="entry name" value="NAD(P)-bd_dom_sf"/>
</dbReference>
<evidence type="ECO:0000313" key="5">
    <source>
        <dbReference type="Proteomes" id="UP000018001"/>
    </source>
</evidence>
<evidence type="ECO:0000313" key="4">
    <source>
        <dbReference type="EMBL" id="GAE00039.1"/>
    </source>
</evidence>
<keyword evidence="5" id="KW-1185">Reference proteome</keyword>
<dbReference type="SUPFAM" id="SSF51735">
    <property type="entry name" value="NAD(P)-binding Rossmann-fold domains"/>
    <property type="match status" value="1"/>
</dbReference>
<comment type="caution">
    <text evidence="4">The sequence shown here is derived from an EMBL/GenBank/DDBJ whole genome shotgun (WGS) entry which is preliminary data.</text>
</comment>
<dbReference type="GO" id="GO:0016491">
    <property type="term" value="F:oxidoreductase activity"/>
    <property type="evidence" value="ECO:0007669"/>
    <property type="project" value="UniProtKB-KW"/>
</dbReference>
<dbReference type="EMBL" id="BAUL01000348">
    <property type="protein sequence ID" value="GAE00039.1"/>
    <property type="molecule type" value="Genomic_DNA"/>
</dbReference>
<keyword evidence="2" id="KW-0521">NADP</keyword>
<keyword evidence="3" id="KW-0560">Oxidoreductase</keyword>
<gene>
    <name evidence="4" type="ORF">PVAR5_8771</name>
</gene>
<dbReference type="OrthoDB" id="191139at2759"/>
<evidence type="ECO:0000256" key="2">
    <source>
        <dbReference type="ARBA" id="ARBA00022857"/>
    </source>
</evidence>
<dbReference type="HOGENOM" id="CLU_010194_44_0_1"/>
<reference evidence="5" key="1">
    <citation type="journal article" date="2014" name="Genome Announc.">
        <title>Draft genome sequence of the formaldehyde-resistant fungus Byssochlamys spectabilis No. 5 (anamorph Paecilomyces variotii No. 5) (NBRC109023).</title>
        <authorList>
            <person name="Oka T."/>
            <person name="Ekino K."/>
            <person name="Fukuda K."/>
            <person name="Nomura Y."/>
        </authorList>
    </citation>
    <scope>NUCLEOTIDE SEQUENCE [LARGE SCALE GENOMIC DNA]</scope>
    <source>
        <strain evidence="5">No. 5 / NBRC 109023</strain>
    </source>
</reference>
<proteinExistence type="inferred from homology"/>
<evidence type="ECO:0000256" key="1">
    <source>
        <dbReference type="ARBA" id="ARBA00006484"/>
    </source>
</evidence>
<comment type="similarity">
    <text evidence="1">Belongs to the short-chain dehydrogenases/reductases (SDR) family.</text>
</comment>
<dbReference type="PRINTS" id="PR00081">
    <property type="entry name" value="GDHRDH"/>
</dbReference>
<dbReference type="eggNOG" id="KOG1208">
    <property type="taxonomic scope" value="Eukaryota"/>
</dbReference>
<dbReference type="Gene3D" id="3.40.50.720">
    <property type="entry name" value="NAD(P)-binding Rossmann-like Domain"/>
    <property type="match status" value="1"/>
</dbReference>
<dbReference type="Proteomes" id="UP000018001">
    <property type="component" value="Unassembled WGS sequence"/>
</dbReference>
<name>V5G6D5_BYSSN</name>